<dbReference type="PhylomeDB" id="A0A0G4I390"/>
<dbReference type="Pfam" id="PF13637">
    <property type="entry name" value="Ank_4"/>
    <property type="match status" value="1"/>
</dbReference>
<evidence type="ECO:0000256" key="1">
    <source>
        <dbReference type="PROSITE-ProRule" id="PRU00023"/>
    </source>
</evidence>
<evidence type="ECO:0000256" key="2">
    <source>
        <dbReference type="SAM" id="MobiDB-lite"/>
    </source>
</evidence>
<accession>A0A0G4I390</accession>
<organism evidence="3">
    <name type="scientific">Chromera velia CCMP2878</name>
    <dbReference type="NCBI Taxonomy" id="1169474"/>
    <lineage>
        <taxon>Eukaryota</taxon>
        <taxon>Sar</taxon>
        <taxon>Alveolata</taxon>
        <taxon>Colpodellida</taxon>
        <taxon>Chromeraceae</taxon>
        <taxon>Chromera</taxon>
    </lineage>
</organism>
<evidence type="ECO:0000313" key="3">
    <source>
        <dbReference type="EMBL" id="CEM51369.1"/>
    </source>
</evidence>
<name>A0A0G4I390_9ALVE</name>
<dbReference type="PROSITE" id="PS50088">
    <property type="entry name" value="ANK_REPEAT"/>
    <property type="match status" value="1"/>
</dbReference>
<feature type="region of interest" description="Disordered" evidence="2">
    <location>
        <begin position="814"/>
        <end position="847"/>
    </location>
</feature>
<dbReference type="EMBL" id="CDMZ01004925">
    <property type="protein sequence ID" value="CEM51369.1"/>
    <property type="molecule type" value="Genomic_DNA"/>
</dbReference>
<feature type="repeat" description="ANK" evidence="1">
    <location>
        <begin position="297"/>
        <end position="329"/>
    </location>
</feature>
<protein>
    <submittedName>
        <fullName evidence="3">Uncharacterized protein</fullName>
    </submittedName>
</protein>
<keyword evidence="1" id="KW-0040">ANK repeat</keyword>
<dbReference type="InterPro" id="IPR036770">
    <property type="entry name" value="Ankyrin_rpt-contain_sf"/>
</dbReference>
<feature type="compositionally biased region" description="Acidic residues" evidence="2">
    <location>
        <begin position="831"/>
        <end position="846"/>
    </location>
</feature>
<dbReference type="SMART" id="SM00248">
    <property type="entry name" value="ANK"/>
    <property type="match status" value="2"/>
</dbReference>
<dbReference type="SUPFAM" id="SSF48403">
    <property type="entry name" value="Ankyrin repeat"/>
    <property type="match status" value="1"/>
</dbReference>
<dbReference type="VEuPathDB" id="CryptoDB:Cvel_10568"/>
<dbReference type="PROSITE" id="PS50297">
    <property type="entry name" value="ANK_REP_REGION"/>
    <property type="match status" value="1"/>
</dbReference>
<gene>
    <name evidence="3" type="ORF">Cvel_10568</name>
</gene>
<dbReference type="Gene3D" id="1.25.40.20">
    <property type="entry name" value="Ankyrin repeat-containing domain"/>
    <property type="match status" value="1"/>
</dbReference>
<reference evidence="3" key="1">
    <citation type="submission" date="2014-11" db="EMBL/GenBank/DDBJ databases">
        <authorList>
            <person name="Otto D Thomas"/>
            <person name="Naeem Raeece"/>
        </authorList>
    </citation>
    <scope>NUCLEOTIDE SEQUENCE</scope>
</reference>
<dbReference type="InterPro" id="IPR002110">
    <property type="entry name" value="Ankyrin_rpt"/>
</dbReference>
<sequence>MIARQSYAASHFFPLVRSDWNSSLFGQMERVALVAKFGPETLLRSLMEWEGAKDDDETKEPGPIASLGVVKAAVCPTSIYSMSLFPLRKWKAAVASPSSEAEVGRWIEGENVESPRGNPFNDFSSWDHRSESAYGRALWGEDTLRRGLVQEASQEEYRLRLQLLKETGFFRDFPTGRKQERGEGLVPPHRDMSYEESALWREANEATSRRKWITEAKEKMPSDPRDTEVQNIDWGDHAILKWTMRREMEAGLEEMRGVGRADLPQWRPDRQSMLRRRGTSRGSKSEMMLVSGNGGCSGMAPLHAAAISGNLEAAKRLIEYGADPTLRDVDGRTILHHVDRTVIQAVRTEEDHNVYKLAADMILSFGGISALENTKEEDDYGLRPCFYALSSSRSFSLTAPTKRYIREENDKDHLHRLKVMGPAAKSLGRPFQDFLERAMTCVRYLHIDPDSYRDGDGNSLLAWAVVEDLPGAVGRLVSRQQMTFSCKDCRLRLDMRGSTPLHLLAYQAQQPRYEGTREVFGAVRDFTPPSSVYVANGGGWTPFGLSLAMGSKHMALFRHSPMDPYRADAFSAARESSSMSGWAGSVRSEGEEGSADLFVDLTKDPGDRMSLMAQLIGFGARLSPSALQAFLRSAHHGGDRNWFQFIAGIHLLGSRGMSEPAAPRLEGLRGLQTDFEGGETPEKAMREADGMMRGVARLHAGMISSSLSSEKLEFSSVVLPEEGEGEPVPLSESEIDRSGWIRLEVMSREEVFVEKGDEDGQNACIEMSKALDEEAFRVMANKNGSAEKPFCSLRSALHYCRSAQRSASAARVRASSHARLEAKKHRSLQSELEEGEGYGETEDETEGLQGLEPWEIVEPTKCALLLRPLLEDHLEIEASAKDKKGASRPTFELCKKTELTTRGGYSKYSYVNDSAKFMSYVHMHIRPKEENQHLSEDPKSPPLEEDFSKKPLIVCSHTEESTGKEEVEEEWEKMAKWNRLQCLTQECRYETTLGSLQLPILKREQRNEALAWIHEQEKSNVINVTDTILTFKRSILVMSDLEVRGAPSACVLAKDSRIYLDRTKLSLCGQIAASKGILPVFTDEIFRRYVPFMLQSTLWSSFTLSESSVVRRSVFEDNASSAGGGGLFVVLSPGSIAAEGAGLIVEDSRFTGNQARVSGGALNVLTTSLATRSFNVNVSRTIFEDNAVREVLFHNTTLKKADTEGPLSSTSLVHLQSQSSGQIHSKGLSVVCRHGEEAFALHTMKSSSAGVAAACRRCEEPSFLLTRGQGKCYSGFFECYPECQRPLEASDRVKWILFCLCVALAWNVFFLLSTAAKEGVVKSLLFFTNAALLLQITKTQKPTKSIEDVEAASGLTSFLRLCTPEGFRAIHIIFFQLWKAVVFPFVLCTLLLFHGSFLTVWRNCVRGGETVEAAGDQPRASSREGAQKGGASVCDEEGESESRSGTREAKGFGGILFELLDTRYSRVYAISLETFYTDWLMLVASLMTCVSMPSEGLTSRASPGEEDDGMIGAEEGNEFVSVLWEQRTSVKSGHDWVAGTKGYLKLISATPNSAFP</sequence>
<feature type="region of interest" description="Disordered" evidence="2">
    <location>
        <begin position="1412"/>
        <end position="1447"/>
    </location>
</feature>
<proteinExistence type="predicted"/>